<evidence type="ECO:0000313" key="2">
    <source>
        <dbReference type="EMBL" id="SEC35818.1"/>
    </source>
</evidence>
<feature type="transmembrane region" description="Helical" evidence="1">
    <location>
        <begin position="65"/>
        <end position="91"/>
    </location>
</feature>
<dbReference type="InterPro" id="IPR007436">
    <property type="entry name" value="DUF485"/>
</dbReference>
<proteinExistence type="predicted"/>
<reference evidence="2 3" key="1">
    <citation type="submission" date="2016-10" db="EMBL/GenBank/DDBJ databases">
        <authorList>
            <person name="de Groot N.N."/>
        </authorList>
    </citation>
    <scope>NUCLEOTIDE SEQUENCE [LARGE SCALE GENOMIC DNA]</scope>
    <source>
        <strain evidence="2 3">DSM 10495</strain>
    </source>
</reference>
<evidence type="ECO:0000256" key="1">
    <source>
        <dbReference type="SAM" id="Phobius"/>
    </source>
</evidence>
<dbReference type="PANTHER" id="PTHR38441">
    <property type="entry name" value="INTEGRAL MEMBRANE PROTEIN-RELATED"/>
    <property type="match status" value="1"/>
</dbReference>
<dbReference type="PANTHER" id="PTHR38441:SF1">
    <property type="entry name" value="MEMBRANE PROTEIN"/>
    <property type="match status" value="1"/>
</dbReference>
<dbReference type="AlphaFoldDB" id="A0A1H4RVI6"/>
<dbReference type="EMBL" id="FNSN01000003">
    <property type="protein sequence ID" value="SEC35818.1"/>
    <property type="molecule type" value="Genomic_DNA"/>
</dbReference>
<dbReference type="STRING" id="156980.SAMN04489745_2664"/>
<keyword evidence="1" id="KW-1133">Transmembrane helix</keyword>
<organism evidence="2 3">
    <name type="scientific">Arthrobacter woluwensis</name>
    <dbReference type="NCBI Taxonomy" id="156980"/>
    <lineage>
        <taxon>Bacteria</taxon>
        <taxon>Bacillati</taxon>
        <taxon>Actinomycetota</taxon>
        <taxon>Actinomycetes</taxon>
        <taxon>Micrococcales</taxon>
        <taxon>Micrococcaceae</taxon>
        <taxon>Arthrobacter</taxon>
    </lineage>
</organism>
<evidence type="ECO:0000313" key="3">
    <source>
        <dbReference type="Proteomes" id="UP000182652"/>
    </source>
</evidence>
<accession>A0A1H4RVI6</accession>
<keyword evidence="1" id="KW-0812">Transmembrane</keyword>
<dbReference type="RefSeq" id="WP_066215230.1">
    <property type="nucleotide sequence ID" value="NZ_FNSN01000003.1"/>
</dbReference>
<sequence>MGHETPPEDGALAVDFQEVQATPEFQDLRRKHRSFVFPLAAFFLLWYFAYVLLADYAHEFMSAKLWGNINVGLVFGLLQFVTTFGITAWYVRYSNKTLDPIATGIREGIERHEHDRSAATPGEGAAR</sequence>
<keyword evidence="3" id="KW-1185">Reference proteome</keyword>
<name>A0A1H4RVI6_9MICC</name>
<dbReference type="Pfam" id="PF04341">
    <property type="entry name" value="DUF485"/>
    <property type="match status" value="1"/>
</dbReference>
<protein>
    <submittedName>
        <fullName evidence="2">Uncharacterized membrane protein, DUF485 family</fullName>
    </submittedName>
</protein>
<gene>
    <name evidence="2" type="ORF">SAMN04489745_2664</name>
</gene>
<dbReference type="Proteomes" id="UP000182652">
    <property type="component" value="Unassembled WGS sequence"/>
</dbReference>
<keyword evidence="1" id="KW-0472">Membrane</keyword>
<feature type="transmembrane region" description="Helical" evidence="1">
    <location>
        <begin position="35"/>
        <end position="53"/>
    </location>
</feature>